<evidence type="ECO:0000256" key="1">
    <source>
        <dbReference type="ARBA" id="ARBA00023015"/>
    </source>
</evidence>
<dbReference type="EMBL" id="MFYX01000088">
    <property type="protein sequence ID" value="OGK03510.1"/>
    <property type="molecule type" value="Genomic_DNA"/>
</dbReference>
<keyword evidence="4" id="KW-0472">Membrane</keyword>
<keyword evidence="3" id="KW-0804">Transcription</keyword>
<protein>
    <recommendedName>
        <fullName evidence="6">HTH araC/xylS-type domain-containing protein</fullName>
    </recommendedName>
</protein>
<dbReference type="Proteomes" id="UP000179243">
    <property type="component" value="Unassembled WGS sequence"/>
</dbReference>
<dbReference type="SUPFAM" id="SSF46689">
    <property type="entry name" value="Homeodomain-like"/>
    <property type="match status" value="1"/>
</dbReference>
<reference evidence="7 8" key="1">
    <citation type="journal article" date="2016" name="Nat. Commun.">
        <title>Thousands of microbial genomes shed light on interconnected biogeochemical processes in an aquifer system.</title>
        <authorList>
            <person name="Anantharaman K."/>
            <person name="Brown C.T."/>
            <person name="Hug L.A."/>
            <person name="Sharon I."/>
            <person name="Castelle C.J."/>
            <person name="Probst A.J."/>
            <person name="Thomas B.C."/>
            <person name="Singh A."/>
            <person name="Wilkins M.J."/>
            <person name="Karaoz U."/>
            <person name="Brodie E.L."/>
            <person name="Williams K.H."/>
            <person name="Hubbard S.S."/>
            <person name="Banfield J.F."/>
        </authorList>
    </citation>
    <scope>NUCLEOTIDE SEQUENCE [LARGE SCALE GENOMIC DNA]</scope>
</reference>
<keyword evidence="2" id="KW-0238">DNA-binding</keyword>
<dbReference type="InterPro" id="IPR009057">
    <property type="entry name" value="Homeodomain-like_sf"/>
</dbReference>
<accession>A0A1F7FA27</accession>
<organism evidence="7 8">
    <name type="scientific">Candidatus Raymondbacteria bacterium RIFOXYD12_FULL_49_13</name>
    <dbReference type="NCBI Taxonomy" id="1817890"/>
    <lineage>
        <taxon>Bacteria</taxon>
        <taxon>Raymondiibacteriota</taxon>
    </lineage>
</organism>
<feature type="transmembrane region" description="Helical" evidence="4">
    <location>
        <begin position="522"/>
        <end position="542"/>
    </location>
</feature>
<dbReference type="PROSITE" id="PS01124">
    <property type="entry name" value="HTH_ARAC_FAMILY_2"/>
    <property type="match status" value="1"/>
</dbReference>
<dbReference type="SMART" id="SM00342">
    <property type="entry name" value="HTH_ARAC"/>
    <property type="match status" value="1"/>
</dbReference>
<name>A0A1F7FA27_UNCRA</name>
<feature type="chain" id="PRO_5009528533" description="HTH araC/xylS-type domain-containing protein" evidence="5">
    <location>
        <begin position="31"/>
        <end position="661"/>
    </location>
</feature>
<keyword evidence="1" id="KW-0805">Transcription regulation</keyword>
<evidence type="ECO:0000313" key="8">
    <source>
        <dbReference type="Proteomes" id="UP000179243"/>
    </source>
</evidence>
<sequence>MSERPYIARHNYSFVSLILLFLLCTLPAQGVCAALQFTDDFENDSSFYRWQITNPPGARLQSEYVFSGSRALALNTAQNCVAIQSLMLHRTSEILQKGFYTHVCFMLVPETGPLPQQPREWAMFFFYGMLDQNDKGIGNPWVSLRQLPDGNFGLALGFRDTVGMNPLIFPMNTCVLPVSALKWYSFESYVRMRNDTLTDSIFLGYDCIFSQSIALKKGFETLKGVELGSWSWHPGTGMREIVYDNFKISESRIGPAPERPRITYPSDGEAFTGTAPCLGLDIPDQPHIDSVECAVVPENGAATQARILAKNTCVWPHLLTPDRVYSTMARARNRFGRWSSWSQPVVFASSAQPFEGDRDTAFSIRIGKIPAKGYPYFGTGDTAWIMLDMPESVAVSGYVEINVSSEKVSGSLADRWNFDTLPINWVINISLPESTSSFIRMHGVNVLADSALEGPAASMIASVYPWKLVNKDHGTVTAPFIMDKRLPPGIWYVNAQLTAKGGRTWYAAPRFFRHVPPAPGHIPRAAACVAAILAIIIIIVAVKLATRAPKETPSAMRETYEKIRAYIAENHAEKLTNEQIAAHAGLGVHRAAQICRAIANTTPMQMLILFRVNRSKELLRASAKSVNEIAYEVGFSDPNILHRNFKKIVGQTPSEYRVKYS</sequence>
<dbReference type="PANTHER" id="PTHR43280:SF2">
    <property type="entry name" value="HTH-TYPE TRANSCRIPTIONAL REGULATOR EXSA"/>
    <property type="match status" value="1"/>
</dbReference>
<dbReference type="Gene3D" id="1.10.10.60">
    <property type="entry name" value="Homeodomain-like"/>
    <property type="match status" value="1"/>
</dbReference>
<evidence type="ECO:0000256" key="4">
    <source>
        <dbReference type="SAM" id="Phobius"/>
    </source>
</evidence>
<keyword evidence="4" id="KW-0812">Transmembrane</keyword>
<keyword evidence="4" id="KW-1133">Transmembrane helix</keyword>
<comment type="caution">
    <text evidence="7">The sequence shown here is derived from an EMBL/GenBank/DDBJ whole genome shotgun (WGS) entry which is preliminary data.</text>
</comment>
<evidence type="ECO:0000256" key="2">
    <source>
        <dbReference type="ARBA" id="ARBA00023125"/>
    </source>
</evidence>
<gene>
    <name evidence="7" type="ORF">A2519_09760</name>
</gene>
<feature type="domain" description="HTH araC/xylS-type" evidence="6">
    <location>
        <begin position="561"/>
        <end position="659"/>
    </location>
</feature>
<dbReference type="GO" id="GO:0003700">
    <property type="term" value="F:DNA-binding transcription factor activity"/>
    <property type="evidence" value="ECO:0007669"/>
    <property type="project" value="InterPro"/>
</dbReference>
<dbReference type="InterPro" id="IPR018060">
    <property type="entry name" value="HTH_AraC"/>
</dbReference>
<evidence type="ECO:0000313" key="7">
    <source>
        <dbReference type="EMBL" id="OGK03510.1"/>
    </source>
</evidence>
<dbReference type="InterPro" id="IPR018062">
    <property type="entry name" value="HTH_AraC-typ_CS"/>
</dbReference>
<keyword evidence="5" id="KW-0732">Signal</keyword>
<dbReference type="Pfam" id="PF12833">
    <property type="entry name" value="HTH_18"/>
    <property type="match status" value="1"/>
</dbReference>
<dbReference type="GO" id="GO:0043565">
    <property type="term" value="F:sequence-specific DNA binding"/>
    <property type="evidence" value="ECO:0007669"/>
    <property type="project" value="InterPro"/>
</dbReference>
<dbReference type="PANTHER" id="PTHR43280">
    <property type="entry name" value="ARAC-FAMILY TRANSCRIPTIONAL REGULATOR"/>
    <property type="match status" value="1"/>
</dbReference>
<dbReference type="PROSITE" id="PS00041">
    <property type="entry name" value="HTH_ARAC_FAMILY_1"/>
    <property type="match status" value="1"/>
</dbReference>
<evidence type="ECO:0000256" key="3">
    <source>
        <dbReference type="ARBA" id="ARBA00023163"/>
    </source>
</evidence>
<dbReference type="AlphaFoldDB" id="A0A1F7FA27"/>
<evidence type="ECO:0000256" key="5">
    <source>
        <dbReference type="SAM" id="SignalP"/>
    </source>
</evidence>
<evidence type="ECO:0000259" key="6">
    <source>
        <dbReference type="PROSITE" id="PS01124"/>
    </source>
</evidence>
<proteinExistence type="predicted"/>
<feature type="signal peptide" evidence="5">
    <location>
        <begin position="1"/>
        <end position="30"/>
    </location>
</feature>